<dbReference type="InterPro" id="IPR050951">
    <property type="entry name" value="Retrovirus_Pol_polyprotein"/>
</dbReference>
<evidence type="ECO:0008006" key="3">
    <source>
        <dbReference type="Google" id="ProtNLM"/>
    </source>
</evidence>
<dbReference type="PANTHER" id="PTHR37984">
    <property type="entry name" value="PROTEIN CBG26694"/>
    <property type="match status" value="1"/>
</dbReference>
<evidence type="ECO:0000313" key="2">
    <source>
        <dbReference type="Proteomes" id="UP001066276"/>
    </source>
</evidence>
<dbReference type="PANTHER" id="PTHR37984:SF11">
    <property type="entry name" value="INTEGRASE CATALYTIC DOMAIN-CONTAINING PROTEIN"/>
    <property type="match status" value="1"/>
</dbReference>
<dbReference type="EMBL" id="JANPWB010000007">
    <property type="protein sequence ID" value="KAJ1173421.1"/>
    <property type="molecule type" value="Genomic_DNA"/>
</dbReference>
<dbReference type="SUPFAM" id="SSF56672">
    <property type="entry name" value="DNA/RNA polymerases"/>
    <property type="match status" value="1"/>
</dbReference>
<dbReference type="Gene3D" id="3.10.10.10">
    <property type="entry name" value="HIV Type 1 Reverse Transcriptase, subunit A, domain 1"/>
    <property type="match status" value="1"/>
</dbReference>
<gene>
    <name evidence="1" type="ORF">NDU88_005256</name>
</gene>
<accession>A0AAV7TAT6</accession>
<dbReference type="Proteomes" id="UP001066276">
    <property type="component" value="Chromosome 4_1"/>
</dbReference>
<keyword evidence="2" id="KW-1185">Reference proteome</keyword>
<sequence>MESHYKKFTAWLEAATGMTNRNCNVTVQCMGLLSMTYHVSEHHNILKEYSALFKGLGKLKDTQVTLHIHEAIRPVAQNNCRVPVHIQPPVAEDLRNLLQQDIIEPAEELTTWVSPSVAVAKKNTNEISIYVDMISCLDKACVFSKLDFSKGYHQLELDPQSRCITTFSTHLVLFRYKRLSFGI</sequence>
<dbReference type="AlphaFoldDB" id="A0AAV7TAT6"/>
<name>A0AAV7TAT6_PLEWA</name>
<evidence type="ECO:0000313" key="1">
    <source>
        <dbReference type="EMBL" id="KAJ1173421.1"/>
    </source>
</evidence>
<comment type="caution">
    <text evidence="1">The sequence shown here is derived from an EMBL/GenBank/DDBJ whole genome shotgun (WGS) entry which is preliminary data.</text>
</comment>
<organism evidence="1 2">
    <name type="scientific">Pleurodeles waltl</name>
    <name type="common">Iberian ribbed newt</name>
    <dbReference type="NCBI Taxonomy" id="8319"/>
    <lineage>
        <taxon>Eukaryota</taxon>
        <taxon>Metazoa</taxon>
        <taxon>Chordata</taxon>
        <taxon>Craniata</taxon>
        <taxon>Vertebrata</taxon>
        <taxon>Euteleostomi</taxon>
        <taxon>Amphibia</taxon>
        <taxon>Batrachia</taxon>
        <taxon>Caudata</taxon>
        <taxon>Salamandroidea</taxon>
        <taxon>Salamandridae</taxon>
        <taxon>Pleurodelinae</taxon>
        <taxon>Pleurodeles</taxon>
    </lineage>
</organism>
<protein>
    <recommendedName>
        <fullName evidence="3">Reverse transcriptase domain-containing protein</fullName>
    </recommendedName>
</protein>
<proteinExistence type="predicted"/>
<reference evidence="1" key="1">
    <citation type="journal article" date="2022" name="bioRxiv">
        <title>Sequencing and chromosome-scale assembly of the giantPleurodeles waltlgenome.</title>
        <authorList>
            <person name="Brown T."/>
            <person name="Elewa A."/>
            <person name="Iarovenko S."/>
            <person name="Subramanian E."/>
            <person name="Araus A.J."/>
            <person name="Petzold A."/>
            <person name="Susuki M."/>
            <person name="Suzuki K.-i.T."/>
            <person name="Hayashi T."/>
            <person name="Toyoda A."/>
            <person name="Oliveira C."/>
            <person name="Osipova E."/>
            <person name="Leigh N.D."/>
            <person name="Simon A."/>
            <person name="Yun M.H."/>
        </authorList>
    </citation>
    <scope>NUCLEOTIDE SEQUENCE</scope>
    <source>
        <strain evidence="1">20211129_DDA</strain>
        <tissue evidence="1">Liver</tissue>
    </source>
</reference>
<dbReference type="InterPro" id="IPR043502">
    <property type="entry name" value="DNA/RNA_pol_sf"/>
</dbReference>